<protein>
    <submittedName>
        <fullName evidence="2">Uncharacterized protein</fullName>
    </submittedName>
</protein>
<organism evidence="2 3">
    <name type="scientific">Pseudomonas syringae</name>
    <dbReference type="NCBI Taxonomy" id="317"/>
    <lineage>
        <taxon>Bacteria</taxon>
        <taxon>Pseudomonadati</taxon>
        <taxon>Pseudomonadota</taxon>
        <taxon>Gammaproteobacteria</taxon>
        <taxon>Pseudomonadales</taxon>
        <taxon>Pseudomonadaceae</taxon>
        <taxon>Pseudomonas</taxon>
    </lineage>
</organism>
<dbReference type="AlphaFoldDB" id="A0A9Q3X518"/>
<reference evidence="2" key="1">
    <citation type="submission" date="2019-11" db="EMBL/GenBank/DDBJ databases">
        <title>Epiphytic Pseudomonas syringae from cherry orchards.</title>
        <authorList>
            <person name="Hulin M.T."/>
        </authorList>
    </citation>
    <scope>NUCLEOTIDE SEQUENCE</scope>
    <source>
        <strain evidence="2">PA-6-9A</strain>
    </source>
</reference>
<gene>
    <name evidence="2" type="ORF">GIW73_07245</name>
</gene>
<comment type="caution">
    <text evidence="2">The sequence shown here is derived from an EMBL/GenBank/DDBJ whole genome shotgun (WGS) entry which is preliminary data.</text>
</comment>
<feature type="region of interest" description="Disordered" evidence="1">
    <location>
        <begin position="62"/>
        <end position="87"/>
    </location>
</feature>
<sequence>MTRQSLNQLCVSPLRLQQGLFASLALMVTLIAGQQMQHWQQSQQQTAHFERPAMTQTHFSSIESRSVGSASADVTAPQLRVADQDSTLGELPTQERWVF</sequence>
<evidence type="ECO:0000313" key="3">
    <source>
        <dbReference type="Proteomes" id="UP000814207"/>
    </source>
</evidence>
<dbReference type="EMBL" id="WKEU01000021">
    <property type="protein sequence ID" value="MCF5062737.1"/>
    <property type="molecule type" value="Genomic_DNA"/>
</dbReference>
<dbReference type="Proteomes" id="UP000814207">
    <property type="component" value="Unassembled WGS sequence"/>
</dbReference>
<accession>A0A9Q3X518</accession>
<name>A0A9Q3X518_PSESX</name>
<evidence type="ECO:0000256" key="1">
    <source>
        <dbReference type="SAM" id="MobiDB-lite"/>
    </source>
</evidence>
<proteinExistence type="predicted"/>
<evidence type="ECO:0000313" key="2">
    <source>
        <dbReference type="EMBL" id="MCF5062737.1"/>
    </source>
</evidence>